<dbReference type="GO" id="GO:0005886">
    <property type="term" value="C:plasma membrane"/>
    <property type="evidence" value="ECO:0007669"/>
    <property type="project" value="UniProtKB-SubCell"/>
</dbReference>
<dbReference type="GO" id="GO:0005549">
    <property type="term" value="F:odorant binding"/>
    <property type="evidence" value="ECO:0007669"/>
    <property type="project" value="InterPro"/>
</dbReference>
<evidence type="ECO:0000313" key="11">
    <source>
        <dbReference type="Proteomes" id="UP000786811"/>
    </source>
</evidence>
<evidence type="ECO:0000256" key="9">
    <source>
        <dbReference type="ARBA" id="ARBA00023224"/>
    </source>
</evidence>
<keyword evidence="8 10" id="KW-0675">Receptor</keyword>
<dbReference type="InterPro" id="IPR004117">
    <property type="entry name" value="7tm6_olfct_rcpt"/>
</dbReference>
<keyword evidence="4" id="KW-0812">Transmembrane</keyword>
<reference evidence="10" key="1">
    <citation type="submission" date="2021-04" db="EMBL/GenBank/DDBJ databases">
        <authorList>
            <person name="Chebbi M.A.C M."/>
        </authorList>
    </citation>
    <scope>NUCLEOTIDE SEQUENCE</scope>
</reference>
<protein>
    <submittedName>
        <fullName evidence="10">Olfactory receptor 236</fullName>
    </submittedName>
</protein>
<evidence type="ECO:0000256" key="3">
    <source>
        <dbReference type="ARBA" id="ARBA00022606"/>
    </source>
</evidence>
<evidence type="ECO:0000313" key="10">
    <source>
        <dbReference type="EMBL" id="CAG5100845.1"/>
    </source>
</evidence>
<dbReference type="Pfam" id="PF02949">
    <property type="entry name" value="7tm_6"/>
    <property type="match status" value="1"/>
</dbReference>
<comment type="caution">
    <text evidence="10">The sequence shown here is derived from an EMBL/GenBank/DDBJ whole genome shotgun (WGS) entry which is preliminary data.</text>
</comment>
<evidence type="ECO:0000256" key="7">
    <source>
        <dbReference type="ARBA" id="ARBA00023136"/>
    </source>
</evidence>
<dbReference type="GO" id="GO:0004984">
    <property type="term" value="F:olfactory receptor activity"/>
    <property type="evidence" value="ECO:0007669"/>
    <property type="project" value="InterPro"/>
</dbReference>
<dbReference type="Proteomes" id="UP000786811">
    <property type="component" value="Unassembled WGS sequence"/>
</dbReference>
<dbReference type="GO" id="GO:0007165">
    <property type="term" value="P:signal transduction"/>
    <property type="evidence" value="ECO:0007669"/>
    <property type="project" value="UniProtKB-KW"/>
</dbReference>
<dbReference type="EMBL" id="CAJNRD030001122">
    <property type="protein sequence ID" value="CAG5100845.1"/>
    <property type="molecule type" value="Genomic_DNA"/>
</dbReference>
<organism evidence="10 11">
    <name type="scientific">Cotesia congregata</name>
    <name type="common">Parasitoid wasp</name>
    <name type="synonym">Apanteles congregatus</name>
    <dbReference type="NCBI Taxonomy" id="51543"/>
    <lineage>
        <taxon>Eukaryota</taxon>
        <taxon>Metazoa</taxon>
        <taxon>Ecdysozoa</taxon>
        <taxon>Arthropoda</taxon>
        <taxon>Hexapoda</taxon>
        <taxon>Insecta</taxon>
        <taxon>Pterygota</taxon>
        <taxon>Neoptera</taxon>
        <taxon>Endopterygota</taxon>
        <taxon>Hymenoptera</taxon>
        <taxon>Apocrita</taxon>
        <taxon>Ichneumonoidea</taxon>
        <taxon>Braconidae</taxon>
        <taxon>Microgastrinae</taxon>
        <taxon>Cotesia</taxon>
    </lineage>
</organism>
<keyword evidence="6" id="KW-1133">Transmembrane helix</keyword>
<sequence>VTVIMIFIALKNHDISSVIRDAAGTILYFFSQIFIYCYAGEKLNSAMQESCFSVYSCYWYNFPMKNCKDIKYIMLRTSQEFHLTAGKFYRMNLENFTSVVKTLVSFF</sequence>
<name>A0A8J2HGR3_COTCN</name>
<evidence type="ECO:0000256" key="5">
    <source>
        <dbReference type="ARBA" id="ARBA00022725"/>
    </source>
</evidence>
<feature type="non-terminal residue" evidence="10">
    <location>
        <position position="107"/>
    </location>
</feature>
<keyword evidence="5" id="KW-0552">Olfaction</keyword>
<keyword evidence="11" id="KW-1185">Reference proteome</keyword>
<keyword evidence="7" id="KW-0472">Membrane</keyword>
<feature type="non-terminal residue" evidence="10">
    <location>
        <position position="1"/>
    </location>
</feature>
<accession>A0A8J2HGR3</accession>
<proteinExistence type="predicted"/>
<keyword evidence="2" id="KW-1003">Cell membrane</keyword>
<dbReference type="PANTHER" id="PTHR21137:SF35">
    <property type="entry name" value="ODORANT RECEPTOR 19A-RELATED"/>
    <property type="match status" value="1"/>
</dbReference>
<dbReference type="PANTHER" id="PTHR21137">
    <property type="entry name" value="ODORANT RECEPTOR"/>
    <property type="match status" value="1"/>
</dbReference>
<evidence type="ECO:0000256" key="8">
    <source>
        <dbReference type="ARBA" id="ARBA00023170"/>
    </source>
</evidence>
<evidence type="ECO:0000256" key="6">
    <source>
        <dbReference type="ARBA" id="ARBA00022989"/>
    </source>
</evidence>
<evidence type="ECO:0000256" key="4">
    <source>
        <dbReference type="ARBA" id="ARBA00022692"/>
    </source>
</evidence>
<evidence type="ECO:0000256" key="1">
    <source>
        <dbReference type="ARBA" id="ARBA00004651"/>
    </source>
</evidence>
<comment type="subcellular location">
    <subcellularLocation>
        <location evidence="1">Cell membrane</location>
        <topology evidence="1">Multi-pass membrane protein</topology>
    </subcellularLocation>
</comment>
<dbReference type="OrthoDB" id="8185860at2759"/>
<dbReference type="AlphaFoldDB" id="A0A8J2HGR3"/>
<evidence type="ECO:0000256" key="2">
    <source>
        <dbReference type="ARBA" id="ARBA00022475"/>
    </source>
</evidence>
<keyword evidence="9" id="KW-0807">Transducer</keyword>
<keyword evidence="3" id="KW-0716">Sensory transduction</keyword>
<gene>
    <name evidence="10" type="ORF">HICCMSTLAB_LOCUS9918</name>
</gene>